<dbReference type="PROSITE" id="PS50042">
    <property type="entry name" value="CNMP_BINDING_3"/>
    <property type="match status" value="1"/>
</dbReference>
<dbReference type="CDD" id="cd00038">
    <property type="entry name" value="CAP_ED"/>
    <property type="match status" value="1"/>
</dbReference>
<keyword evidence="3" id="KW-1185">Reference proteome</keyword>
<dbReference type="InterPro" id="IPR014710">
    <property type="entry name" value="RmlC-like_jellyroll"/>
</dbReference>
<dbReference type="AlphaFoldDB" id="A0A1S2VFC3"/>
<dbReference type="Proteomes" id="UP000181790">
    <property type="component" value="Unassembled WGS sequence"/>
</dbReference>
<dbReference type="OrthoDB" id="680421at2"/>
<organism evidence="2 3">
    <name type="scientific">Arsenicibacter rosenii</name>
    <dbReference type="NCBI Taxonomy" id="1750698"/>
    <lineage>
        <taxon>Bacteria</taxon>
        <taxon>Pseudomonadati</taxon>
        <taxon>Bacteroidota</taxon>
        <taxon>Cytophagia</taxon>
        <taxon>Cytophagales</taxon>
        <taxon>Spirosomataceae</taxon>
        <taxon>Arsenicibacter</taxon>
    </lineage>
</organism>
<dbReference type="EMBL" id="MORL01000012">
    <property type="protein sequence ID" value="OIN57409.1"/>
    <property type="molecule type" value="Genomic_DNA"/>
</dbReference>
<sequence length="188" mass="21718">MIELFARLKQAPPISLEGQMALASMITRKELPKGYLLLEQGNVCQHFYLLEKGFARGYYNHEGKDVSLWFAFEGDILTSLYSYATGKPSYTSIEILEDSVVNGFTFGQLNDLLEKYPEFNLVGRLLAEQYFIELEERTLSFQFKTATERYYELIRKHPQILRRASLGHIASFLGVSQETLSRIRAKRE</sequence>
<dbReference type="Gene3D" id="2.60.120.10">
    <property type="entry name" value="Jelly Rolls"/>
    <property type="match status" value="1"/>
</dbReference>
<proteinExistence type="predicted"/>
<dbReference type="Pfam" id="PF00027">
    <property type="entry name" value="cNMP_binding"/>
    <property type="match status" value="1"/>
</dbReference>
<feature type="domain" description="Cyclic nucleotide-binding" evidence="1">
    <location>
        <begin position="4"/>
        <end position="93"/>
    </location>
</feature>
<dbReference type="SUPFAM" id="SSF51206">
    <property type="entry name" value="cAMP-binding domain-like"/>
    <property type="match status" value="1"/>
</dbReference>
<evidence type="ECO:0000259" key="1">
    <source>
        <dbReference type="PROSITE" id="PS50042"/>
    </source>
</evidence>
<protein>
    <submittedName>
        <fullName evidence="2">Cyclic nucleotide-binding protein</fullName>
    </submittedName>
</protein>
<dbReference type="InterPro" id="IPR018490">
    <property type="entry name" value="cNMP-bd_dom_sf"/>
</dbReference>
<gene>
    <name evidence="2" type="ORF">BLX24_19435</name>
</gene>
<dbReference type="RefSeq" id="WP_071504869.1">
    <property type="nucleotide sequence ID" value="NZ_MORL01000012.1"/>
</dbReference>
<comment type="caution">
    <text evidence="2">The sequence shown here is derived from an EMBL/GenBank/DDBJ whole genome shotgun (WGS) entry which is preliminary data.</text>
</comment>
<accession>A0A1S2VFC3</accession>
<name>A0A1S2VFC3_9BACT</name>
<evidence type="ECO:0000313" key="3">
    <source>
        <dbReference type="Proteomes" id="UP000181790"/>
    </source>
</evidence>
<evidence type="ECO:0000313" key="2">
    <source>
        <dbReference type="EMBL" id="OIN57409.1"/>
    </source>
</evidence>
<dbReference type="InterPro" id="IPR000595">
    <property type="entry name" value="cNMP-bd_dom"/>
</dbReference>
<reference evidence="2 3" key="1">
    <citation type="submission" date="2016-10" db="EMBL/GenBank/DDBJ databases">
        <title>Arsenicibacter rosenii gen. nov., sp. nov., an efficient arsenic-methylating bacterium isolated from an arsenic-contaminated paddy soil.</title>
        <authorList>
            <person name="Huang K."/>
        </authorList>
    </citation>
    <scope>NUCLEOTIDE SEQUENCE [LARGE SCALE GENOMIC DNA]</scope>
    <source>
        <strain evidence="2 3">SM-1</strain>
    </source>
</reference>